<dbReference type="EMBL" id="MF403008">
    <property type="protein sequence ID" value="AUZ95185.1"/>
    <property type="molecule type" value="Genomic_DNA"/>
</dbReference>
<name>A0A2L0V083_9CAUD</name>
<dbReference type="Proteomes" id="UP000223025">
    <property type="component" value="Segment"/>
</dbReference>
<dbReference type="RefSeq" id="YP_009612091.1">
    <property type="nucleotide sequence ID" value="NC_042013.1"/>
</dbReference>
<organism evidence="1 2">
    <name type="scientific">Agrobacterium phage Atu_ph07</name>
    <dbReference type="NCBI Taxonomy" id="2024264"/>
    <lineage>
        <taxon>Viruses</taxon>
        <taxon>Duplodnaviria</taxon>
        <taxon>Heunggongvirae</taxon>
        <taxon>Uroviricota</taxon>
        <taxon>Caudoviricetes</taxon>
        <taxon>Polybotosvirus</taxon>
        <taxon>Polybotosvirus Atuph07</taxon>
    </lineage>
</organism>
<proteinExistence type="predicted"/>
<dbReference type="KEGG" id="vg:40088429"/>
<protein>
    <submittedName>
        <fullName evidence="1">Uncharacterized protein</fullName>
    </submittedName>
</protein>
<evidence type="ECO:0000313" key="1">
    <source>
        <dbReference type="EMBL" id="AUZ95185.1"/>
    </source>
</evidence>
<keyword evidence="2" id="KW-1185">Reference proteome</keyword>
<dbReference type="GeneID" id="40088429"/>
<reference evidence="1 2" key="1">
    <citation type="submission" date="2017-06" db="EMBL/GenBank/DDBJ databases">
        <authorList>
            <person name="Kim H.J."/>
            <person name="Triplett B.A."/>
        </authorList>
    </citation>
    <scope>NUCLEOTIDE SEQUENCE [LARGE SCALE GENOMIC DNA]</scope>
</reference>
<accession>A0A2L0V083</accession>
<evidence type="ECO:0000313" key="2">
    <source>
        <dbReference type="Proteomes" id="UP000223025"/>
    </source>
</evidence>
<sequence>MTFFEFLERMSSNGFLYYQDNTFSSVHENEIFDDVSSHQLSDIIPFVIDFPAHILTARFSPKYGTYAVYKIDGEIRSLDYKDPDKTEDIGQFLKRAV</sequence>